<keyword evidence="2 4" id="KW-0547">Nucleotide-binding</keyword>
<dbReference type="PANTHER" id="PTHR22683:SF1">
    <property type="entry name" value="TYPE VII SECRETION SYSTEM PROTEIN ESSC"/>
    <property type="match status" value="1"/>
</dbReference>
<evidence type="ECO:0000256" key="1">
    <source>
        <dbReference type="ARBA" id="ARBA00022553"/>
    </source>
</evidence>
<dbReference type="InterPro" id="IPR008984">
    <property type="entry name" value="SMAD_FHA_dom_sf"/>
</dbReference>
<evidence type="ECO:0000313" key="7">
    <source>
        <dbReference type="EMBL" id="XCG65450.1"/>
    </source>
</evidence>
<dbReference type="EMBL" id="CP159218">
    <property type="protein sequence ID" value="XCG65450.1"/>
    <property type="molecule type" value="Genomic_DNA"/>
</dbReference>
<dbReference type="SMART" id="SM00382">
    <property type="entry name" value="AAA"/>
    <property type="match status" value="3"/>
</dbReference>
<dbReference type="SUPFAM" id="SSF49879">
    <property type="entry name" value="SMAD/FHA domain"/>
    <property type="match status" value="1"/>
</dbReference>
<dbReference type="SMART" id="SM00240">
    <property type="entry name" value="FHA"/>
    <property type="match status" value="1"/>
</dbReference>
<dbReference type="CDD" id="cd01127">
    <property type="entry name" value="TrwB_TraG_TraD_VirD4"/>
    <property type="match status" value="1"/>
</dbReference>
<proteinExistence type="predicted"/>
<dbReference type="Pfam" id="PF01580">
    <property type="entry name" value="FtsK_SpoIIIE"/>
    <property type="match status" value="2"/>
</dbReference>
<dbReference type="Gene3D" id="3.40.50.300">
    <property type="entry name" value="P-loop containing nucleotide triphosphate hydrolases"/>
    <property type="match status" value="3"/>
</dbReference>
<dbReference type="PROSITE" id="PS50006">
    <property type="entry name" value="FHA_DOMAIN"/>
    <property type="match status" value="1"/>
</dbReference>
<reference evidence="7" key="1">
    <citation type="submission" date="2024-05" db="EMBL/GenBank/DDBJ databases">
        <authorList>
            <person name="Cai S.Y."/>
            <person name="Jin L.M."/>
            <person name="Li H.R."/>
        </authorList>
    </citation>
    <scope>NUCLEOTIDE SEQUENCE</scope>
    <source>
        <strain evidence="7">A5-74</strain>
    </source>
</reference>
<dbReference type="Pfam" id="PF16697">
    <property type="entry name" value="Yop-YscD_cpl"/>
    <property type="match status" value="1"/>
</dbReference>
<dbReference type="InterPro" id="IPR050206">
    <property type="entry name" value="FtsK/SpoIIIE/SftA"/>
</dbReference>
<dbReference type="CDD" id="cd00060">
    <property type="entry name" value="FHA"/>
    <property type="match status" value="1"/>
</dbReference>
<dbReference type="GO" id="GO:0003677">
    <property type="term" value="F:DNA binding"/>
    <property type="evidence" value="ECO:0007669"/>
    <property type="project" value="InterPro"/>
</dbReference>
<evidence type="ECO:0000256" key="4">
    <source>
        <dbReference type="PROSITE-ProRule" id="PRU00289"/>
    </source>
</evidence>
<dbReference type="GO" id="GO:0005524">
    <property type="term" value="F:ATP binding"/>
    <property type="evidence" value="ECO:0007669"/>
    <property type="project" value="UniProtKB-UniRule"/>
</dbReference>
<protein>
    <submittedName>
        <fullName evidence="7">FtsK/SpoIIIE domain-containing protein</fullName>
    </submittedName>
</protein>
<keyword evidence="1" id="KW-0597">Phosphoprotein</keyword>
<dbReference type="InterPro" id="IPR003593">
    <property type="entry name" value="AAA+_ATPase"/>
</dbReference>
<organism evidence="7">
    <name type="scientific">Nakamurella sp. A5-74</name>
    <dbReference type="NCBI Taxonomy" id="3158264"/>
    <lineage>
        <taxon>Bacteria</taxon>
        <taxon>Bacillati</taxon>
        <taxon>Actinomycetota</taxon>
        <taxon>Actinomycetes</taxon>
        <taxon>Nakamurellales</taxon>
        <taxon>Nakamurellaceae</taxon>
        <taxon>Nakamurella</taxon>
    </lineage>
</organism>
<evidence type="ECO:0000256" key="3">
    <source>
        <dbReference type="ARBA" id="ARBA00022840"/>
    </source>
</evidence>
<feature type="binding site" evidence="4">
    <location>
        <begin position="650"/>
        <end position="657"/>
    </location>
    <ligand>
        <name>ATP</name>
        <dbReference type="ChEBI" id="CHEBI:30616"/>
    </ligand>
</feature>
<keyword evidence="3 4" id="KW-0067">ATP-binding</keyword>
<feature type="binding site" evidence="4">
    <location>
        <begin position="981"/>
        <end position="988"/>
    </location>
    <ligand>
        <name>ATP</name>
        <dbReference type="ChEBI" id="CHEBI:30616"/>
    </ligand>
</feature>
<feature type="domain" description="FtsK" evidence="6">
    <location>
        <begin position="632"/>
        <end position="820"/>
    </location>
</feature>
<dbReference type="PANTHER" id="PTHR22683">
    <property type="entry name" value="SPORULATION PROTEIN RELATED"/>
    <property type="match status" value="1"/>
</dbReference>
<evidence type="ECO:0000259" key="6">
    <source>
        <dbReference type="PROSITE" id="PS50901"/>
    </source>
</evidence>
<name>A0AAU8DT06_9ACTN</name>
<feature type="domain" description="FHA" evidence="5">
    <location>
        <begin position="119"/>
        <end position="167"/>
    </location>
</feature>
<accession>A0AAU8DT06</accession>
<dbReference type="InterPro" id="IPR032030">
    <property type="entry name" value="YscD_cytoplasmic_dom"/>
</dbReference>
<evidence type="ECO:0000256" key="2">
    <source>
        <dbReference type="ARBA" id="ARBA00022741"/>
    </source>
</evidence>
<sequence length="1446" mass="154475">MLALSIVPSSRSGLPPVDVEIRAEADATIGDLAEALGQHLQGSQSRTLFAPTSEGTPWPADRLIAETSLRNGALITVEAVPESWLRAGTRRGEPTVTAVIEVLTGPDAGRTFEVAGARIGIGRGSDNTVVLTDPDVSRRHCHLELDGEPSIVDDGSAGGTHLEGRSIRRPTAITFGSSIRLGQTLLVVRSPHRTRPGGDTGGLLGPDAITRTPRFGIPVPDAELEVPSAPGKPSKHHFPWAMLAMPLVLGASLMGSMGLGRSMIYLTAWPAALIGGHYIQRRQELKDHQEDIVGWREECREMRVGVEELAVAQRIQAFQDDPEAMDLDRRLHTRQLVWVRTAADSDFLAARVGIGTVDAKTRFKSPDSSGAGELRDEIRALVSETATLPDMPVTPELRSAKVFGIVGDPAKVDGAVRNLLVRLAVNHSPFDVSICAALSPGRRDLEGVLRWLPHSGPLPGGMASVSLGAEEGRRLVESLVEERGDHHVVCVVDEASGVPRRVLESVATSQPHCTIIWLGTSRHHAPAATGILLDLIGGDPADGPSVLMRDRGGVHALDTVDELELGTAWRYARALSGFRDVAATVPPDTALPGAVRITELGSDLEDLDDESTILRRWIGSTGLRAQIGVGVDGLVSLDLREDGPHGLVAGTTGAGKSELLQSLIVSLAANNPPDRLTFLLVDYKGGAAFRECADLPHTVGYITDLTPALVHRALVSMNAELTWREHQLNLYGAKDLPALERDHPEAAPPSMLICVDEFAALLAEVPDFIDGMVSIAQRGRSLGMHMILATQRPSGVISDQIKANTDLRIALRVASPDDSDDVIDSPEAGRISRRTPGRAWIKRTGHGTTELVQVAYVGGREPIAESLSPVRIRPHSAIDAPSANAFGPGGAGRATGPAVHPRTDLDRLVETVNRAHLAGGHDDPRRPWLPALPADLVLTPQPADDERSGVLVLGTVDDPANQQQIPLEFDLAKAGHVLVHGASGSGKTAALRTCALAALAHPGAVPFMIHGIDAAGGGLVALEELPHVGSIVPLAGLERTLRLIRMLKRTVDERNALLAGSGAADVDDLARIGRPVPRMLVLIDNLPSLVDTVDSGNMMRRQHYAMFETVLQEGRRCGVHVIATSPQRGGLAMQLMASFGSRFVLRMTTEDDYSMLGVPTNILDGDSVPGRGLEGKLEAQWADPDSVTGERLVDWCTRWSQRHEQTTVRGVPMMPDRVGPNSVPAPVGETIYLGVDADQVAAVGIPLTRRPLLLCGRTRSGRTSVLSAIGQVLRRIDATMPVLAINPRGTGVFDRWGALEITRPDQVVAALEEVLRPRRNAEDGPRAAILVDDVHRWEERWDHDPVVREALGALARVASDAATGERSDVALVAAVHTDQVREATMQSGLVDALYRSRRAVLLMPSENDGMLAGCDVPGAPLEPLTGVGRGLLVEAGQTRTLQFVTS</sequence>
<gene>
    <name evidence="7" type="ORF">ABLG96_09315</name>
</gene>
<dbReference type="InterPro" id="IPR000253">
    <property type="entry name" value="FHA_dom"/>
</dbReference>
<dbReference type="InterPro" id="IPR027417">
    <property type="entry name" value="P-loop_NTPase"/>
</dbReference>
<dbReference type="SUPFAM" id="SSF52540">
    <property type="entry name" value="P-loop containing nucleoside triphosphate hydrolases"/>
    <property type="match status" value="3"/>
</dbReference>
<dbReference type="RefSeq" id="WP_353651055.1">
    <property type="nucleotide sequence ID" value="NZ_CP159218.1"/>
</dbReference>
<dbReference type="PROSITE" id="PS50901">
    <property type="entry name" value="FTSK"/>
    <property type="match status" value="2"/>
</dbReference>
<dbReference type="InterPro" id="IPR002543">
    <property type="entry name" value="FtsK_dom"/>
</dbReference>
<evidence type="ECO:0000259" key="5">
    <source>
        <dbReference type="PROSITE" id="PS50006"/>
    </source>
</evidence>
<feature type="domain" description="FtsK" evidence="6">
    <location>
        <begin position="964"/>
        <end position="1154"/>
    </location>
</feature>
<dbReference type="Gene3D" id="2.60.200.20">
    <property type="match status" value="1"/>
</dbReference>